<dbReference type="RefSeq" id="WP_167303700.1">
    <property type="nucleotide sequence ID" value="NZ_JAASQR010000003.1"/>
</dbReference>
<dbReference type="InterPro" id="IPR036513">
    <property type="entry name" value="STAS_dom_sf"/>
</dbReference>
<dbReference type="SUPFAM" id="SSF52091">
    <property type="entry name" value="SpoIIaa-like"/>
    <property type="match status" value="1"/>
</dbReference>
<keyword evidence="2" id="KW-1185">Reference proteome</keyword>
<protein>
    <recommendedName>
        <fullName evidence="3">STAS/SEC14 domain-containing protein</fullName>
    </recommendedName>
</protein>
<reference evidence="1 2" key="1">
    <citation type="submission" date="2020-03" db="EMBL/GenBank/DDBJ databases">
        <title>Genomic Encyclopedia of Type Strains, Phase IV (KMG-IV): sequencing the most valuable type-strain genomes for metagenomic binning, comparative biology and taxonomic classification.</title>
        <authorList>
            <person name="Goeker M."/>
        </authorList>
    </citation>
    <scope>NUCLEOTIDE SEQUENCE [LARGE SCALE GENOMIC DNA]</scope>
    <source>
        <strain evidence="1 2">DSM 21299</strain>
    </source>
</reference>
<sequence>MITVSANAPRKLLTVEVSGFLNKQDVAEFEQRKLEAAQSISYGGTLEYDVLIDTTQCMIQSQDVVAAFQDLMAHAPHKAKRIAVIRTGSLARLQLQRILARDDVKIVESRDEAMAWLAGASALD</sequence>
<evidence type="ECO:0000313" key="2">
    <source>
        <dbReference type="Proteomes" id="UP000576821"/>
    </source>
</evidence>
<evidence type="ECO:0008006" key="3">
    <source>
        <dbReference type="Google" id="ProtNLM"/>
    </source>
</evidence>
<gene>
    <name evidence="1" type="ORF">FHS54_002048</name>
</gene>
<dbReference type="Proteomes" id="UP000576821">
    <property type="component" value="Unassembled WGS sequence"/>
</dbReference>
<proteinExistence type="predicted"/>
<dbReference type="Gene3D" id="3.40.50.10600">
    <property type="entry name" value="SpoIIaa-like domains"/>
    <property type="match status" value="1"/>
</dbReference>
<accession>A0A846M599</accession>
<comment type="caution">
    <text evidence="1">The sequence shown here is derived from an EMBL/GenBank/DDBJ whole genome shotgun (WGS) entry which is preliminary data.</text>
</comment>
<evidence type="ECO:0000313" key="1">
    <source>
        <dbReference type="EMBL" id="NIJ17059.1"/>
    </source>
</evidence>
<dbReference type="AlphaFoldDB" id="A0A846M599"/>
<name>A0A846M599_9SPHN</name>
<dbReference type="EMBL" id="JAASQR010000003">
    <property type="protein sequence ID" value="NIJ17059.1"/>
    <property type="molecule type" value="Genomic_DNA"/>
</dbReference>
<organism evidence="1 2">
    <name type="scientific">Sphingobium vermicomposti</name>
    <dbReference type="NCBI Taxonomy" id="529005"/>
    <lineage>
        <taxon>Bacteria</taxon>
        <taxon>Pseudomonadati</taxon>
        <taxon>Pseudomonadota</taxon>
        <taxon>Alphaproteobacteria</taxon>
        <taxon>Sphingomonadales</taxon>
        <taxon>Sphingomonadaceae</taxon>
        <taxon>Sphingobium</taxon>
    </lineage>
</organism>
<dbReference type="InterPro" id="IPR038396">
    <property type="entry name" value="SpoIIAA-like_sf"/>
</dbReference>